<evidence type="ECO:0000313" key="3">
    <source>
        <dbReference type="Proteomes" id="UP000799118"/>
    </source>
</evidence>
<accession>A0A6A4HKT3</accession>
<evidence type="ECO:0000313" key="2">
    <source>
        <dbReference type="EMBL" id="KAE9398716.1"/>
    </source>
</evidence>
<keyword evidence="3" id="KW-1185">Reference proteome</keyword>
<dbReference type="EMBL" id="ML769479">
    <property type="protein sequence ID" value="KAE9398716.1"/>
    <property type="molecule type" value="Genomic_DNA"/>
</dbReference>
<protein>
    <submittedName>
        <fullName evidence="2">Uncharacterized protein</fullName>
    </submittedName>
</protein>
<gene>
    <name evidence="2" type="ORF">BT96DRAFT_722434</name>
</gene>
<feature type="transmembrane region" description="Helical" evidence="1">
    <location>
        <begin position="20"/>
        <end position="40"/>
    </location>
</feature>
<name>A0A6A4HKT3_9AGAR</name>
<keyword evidence="1" id="KW-1133">Transmembrane helix</keyword>
<keyword evidence="1" id="KW-0812">Transmembrane</keyword>
<organism evidence="2 3">
    <name type="scientific">Gymnopus androsaceus JB14</name>
    <dbReference type="NCBI Taxonomy" id="1447944"/>
    <lineage>
        <taxon>Eukaryota</taxon>
        <taxon>Fungi</taxon>
        <taxon>Dikarya</taxon>
        <taxon>Basidiomycota</taxon>
        <taxon>Agaricomycotina</taxon>
        <taxon>Agaricomycetes</taxon>
        <taxon>Agaricomycetidae</taxon>
        <taxon>Agaricales</taxon>
        <taxon>Marasmiineae</taxon>
        <taxon>Omphalotaceae</taxon>
        <taxon>Gymnopus</taxon>
    </lineage>
</organism>
<dbReference type="AlphaFoldDB" id="A0A6A4HKT3"/>
<reference evidence="2" key="1">
    <citation type="journal article" date="2019" name="Environ. Microbiol.">
        <title>Fungal ecological strategies reflected in gene transcription - a case study of two litter decomposers.</title>
        <authorList>
            <person name="Barbi F."/>
            <person name="Kohler A."/>
            <person name="Barry K."/>
            <person name="Baskaran P."/>
            <person name="Daum C."/>
            <person name="Fauchery L."/>
            <person name="Ihrmark K."/>
            <person name="Kuo A."/>
            <person name="LaButti K."/>
            <person name="Lipzen A."/>
            <person name="Morin E."/>
            <person name="Grigoriev I.V."/>
            <person name="Henrissat B."/>
            <person name="Lindahl B."/>
            <person name="Martin F."/>
        </authorList>
    </citation>
    <scope>NUCLEOTIDE SEQUENCE</scope>
    <source>
        <strain evidence="2">JB14</strain>
    </source>
</reference>
<proteinExistence type="predicted"/>
<dbReference type="Proteomes" id="UP000799118">
    <property type="component" value="Unassembled WGS sequence"/>
</dbReference>
<evidence type="ECO:0000256" key="1">
    <source>
        <dbReference type="SAM" id="Phobius"/>
    </source>
</evidence>
<sequence>MFFWSMSSYFQGQLTIGVPPPVICTTTTFLCFFLLCFAAANPFQMTFRADTGLAYLPTLHSKTMRILKMRRDEARDRCGLWELVSATRPLSISDSSAEPKSTIFLMSK</sequence>
<keyword evidence="1" id="KW-0472">Membrane</keyword>